<keyword evidence="3" id="KW-1185">Reference proteome</keyword>
<accession>A0ABY7G994</accession>
<organism evidence="2 3">
    <name type="scientific">Mya arenaria</name>
    <name type="common">Soft-shell clam</name>
    <dbReference type="NCBI Taxonomy" id="6604"/>
    <lineage>
        <taxon>Eukaryota</taxon>
        <taxon>Metazoa</taxon>
        <taxon>Spiralia</taxon>
        <taxon>Lophotrochozoa</taxon>
        <taxon>Mollusca</taxon>
        <taxon>Bivalvia</taxon>
        <taxon>Autobranchia</taxon>
        <taxon>Heteroconchia</taxon>
        <taxon>Euheterodonta</taxon>
        <taxon>Imparidentia</taxon>
        <taxon>Neoheterodontei</taxon>
        <taxon>Myida</taxon>
        <taxon>Myoidea</taxon>
        <taxon>Myidae</taxon>
        <taxon>Mya</taxon>
    </lineage>
</organism>
<reference evidence="2" key="1">
    <citation type="submission" date="2022-11" db="EMBL/GenBank/DDBJ databases">
        <title>Centuries of genome instability and evolution in soft-shell clam transmissible cancer (bioRxiv).</title>
        <authorList>
            <person name="Hart S.F.M."/>
            <person name="Yonemitsu M.A."/>
            <person name="Giersch R.M."/>
            <person name="Beal B.F."/>
            <person name="Arriagada G."/>
            <person name="Davis B.W."/>
            <person name="Ostrander E.A."/>
            <person name="Goff S.P."/>
            <person name="Metzger M.J."/>
        </authorList>
    </citation>
    <scope>NUCLEOTIDE SEQUENCE</scope>
    <source>
        <strain evidence="2">MELC-2E11</strain>
        <tissue evidence="2">Siphon/mantle</tissue>
    </source>
</reference>
<sequence length="438" mass="50934">MCSVNFRSKEPIIARSHNSFIFAGEQDNGYVKTRASRNDWFAMLQNSVLLEKDDTLQLTAVRLYHSQREVARYLELGYLNLIDHPDIAKEVRLTANDARAQHLMTSGLMKKFTMTSKHVVQTLLPMIRDGVELGDVDIVKDTFGQILDLAEDMKTESEKTKASYYKIQGKVQKNLGEVDERNTTVKKTNEQKKIEKELEEKKQEQAKESAQRLKEDLAKSDKELEDLRSRKKAMGQEIDRKMKSQIKLKRDHYDLLNAEDRARNEHHVKLRIEEEKQRAEALERHAMIEKLNRDITVGIGDVQNLKEAATHLGDVDKLFTKIIKFWEDMAAATKYLKDDTKAGEVYLKKIEDERYQTRFLKSVERAEQNWGFFGQLCGAYVAETDREIDFLYEYLSKPLDNLSAEDRKSRKEAILSELMKEIDQVYPQIEDITDEKDA</sequence>
<proteinExistence type="predicted"/>
<evidence type="ECO:0000313" key="3">
    <source>
        <dbReference type="Proteomes" id="UP001164746"/>
    </source>
</evidence>
<evidence type="ECO:0000256" key="1">
    <source>
        <dbReference type="SAM" id="MobiDB-lite"/>
    </source>
</evidence>
<dbReference type="Proteomes" id="UP001164746">
    <property type="component" value="Chromosome 17"/>
</dbReference>
<dbReference type="EMBL" id="CP111028">
    <property type="protein sequence ID" value="WAR30467.1"/>
    <property type="molecule type" value="Genomic_DNA"/>
</dbReference>
<name>A0ABY7G994_MYAAR</name>
<gene>
    <name evidence="2" type="ORF">MAR_033009</name>
</gene>
<feature type="region of interest" description="Disordered" evidence="1">
    <location>
        <begin position="198"/>
        <end position="225"/>
    </location>
</feature>
<evidence type="ECO:0000313" key="2">
    <source>
        <dbReference type="EMBL" id="WAR30467.1"/>
    </source>
</evidence>
<protein>
    <submittedName>
        <fullName evidence="2">Uncharacterized protein</fullName>
    </submittedName>
</protein>